<proteinExistence type="inferred from homology"/>
<organism evidence="6 7">
    <name type="scientific">Rhodococcus globerulus</name>
    <dbReference type="NCBI Taxonomy" id="33008"/>
    <lineage>
        <taxon>Bacteria</taxon>
        <taxon>Bacillati</taxon>
        <taxon>Actinomycetota</taxon>
        <taxon>Actinomycetes</taxon>
        <taxon>Mycobacteriales</taxon>
        <taxon>Nocardiaceae</taxon>
        <taxon>Rhodococcus</taxon>
    </lineage>
</organism>
<dbReference type="RefSeq" id="WP_317545512.1">
    <property type="nucleotide sequence ID" value="NZ_JAWLKB010000030.1"/>
</dbReference>
<dbReference type="EMBL" id="JAWLKB010000030">
    <property type="protein sequence ID" value="MDV6271049.1"/>
    <property type="molecule type" value="Genomic_DNA"/>
</dbReference>
<evidence type="ECO:0000256" key="1">
    <source>
        <dbReference type="ARBA" id="ARBA00001947"/>
    </source>
</evidence>
<dbReference type="InterPro" id="IPR003785">
    <property type="entry name" value="Creatininase/forma_Hydrolase"/>
</dbReference>
<comment type="cofactor">
    <cofactor evidence="1">
        <name>Zn(2+)</name>
        <dbReference type="ChEBI" id="CHEBI:29105"/>
    </cofactor>
</comment>
<dbReference type="Proteomes" id="UP001185927">
    <property type="component" value="Unassembled WGS sequence"/>
</dbReference>
<dbReference type="PANTHER" id="PTHR35005">
    <property type="entry name" value="3-DEHYDRO-SCYLLO-INOSOSE HYDROLASE"/>
    <property type="match status" value="1"/>
</dbReference>
<evidence type="ECO:0000256" key="5">
    <source>
        <dbReference type="ARBA" id="ARBA00024029"/>
    </source>
</evidence>
<accession>A0ABU4C3H5</accession>
<comment type="similarity">
    <text evidence="5">Belongs to the creatininase superfamily.</text>
</comment>
<evidence type="ECO:0000313" key="7">
    <source>
        <dbReference type="Proteomes" id="UP001185927"/>
    </source>
</evidence>
<dbReference type="Gene3D" id="3.40.50.10310">
    <property type="entry name" value="Creatininase"/>
    <property type="match status" value="1"/>
</dbReference>
<sequence>MTTTISSPRSMADSTWTQVQDAMNEGVRNVIFAVGATEQHGPHLPLSTDILIGTATSLAVAAKVGATMVAPTLPFGVSPHHMSFPGTVSLSESTFLDVVEDYVRSLAAHGFDNILIISSHGGNFEPLTNLIERIGTQIGQTRIHAHTDLLQLLAAFEGVAAEDSISPEECGSHAGDFETSIVLALHPDLVDMSVAEPGFLGHFNKETAAALFEGGTKALSTNGILGNPVAALASRGERYLESLTTLVAEYFCTEIARHEGNES</sequence>
<dbReference type="Pfam" id="PF02633">
    <property type="entry name" value="Creatininase"/>
    <property type="match status" value="1"/>
</dbReference>
<dbReference type="PANTHER" id="PTHR35005:SF1">
    <property type="entry name" value="2-AMINO-5-FORMYLAMINO-6-RIBOSYLAMINOPYRIMIDIN-4(3H)-ONE 5'-MONOPHOSPHATE DEFORMYLASE"/>
    <property type="match status" value="1"/>
</dbReference>
<evidence type="ECO:0000256" key="3">
    <source>
        <dbReference type="ARBA" id="ARBA00022801"/>
    </source>
</evidence>
<name>A0ABU4C3H5_RHOGO</name>
<protein>
    <submittedName>
        <fullName evidence="6">Creatininase family protein</fullName>
    </submittedName>
</protein>
<keyword evidence="4" id="KW-0862">Zinc</keyword>
<dbReference type="InterPro" id="IPR024087">
    <property type="entry name" value="Creatininase-like_sf"/>
</dbReference>
<keyword evidence="7" id="KW-1185">Reference proteome</keyword>
<evidence type="ECO:0000256" key="4">
    <source>
        <dbReference type="ARBA" id="ARBA00022833"/>
    </source>
</evidence>
<gene>
    <name evidence="6" type="ORF">R3Q16_30950</name>
</gene>
<evidence type="ECO:0000256" key="2">
    <source>
        <dbReference type="ARBA" id="ARBA00022723"/>
    </source>
</evidence>
<keyword evidence="2" id="KW-0479">Metal-binding</keyword>
<comment type="caution">
    <text evidence="6">The sequence shown here is derived from an EMBL/GenBank/DDBJ whole genome shotgun (WGS) entry which is preliminary data.</text>
</comment>
<dbReference type="SUPFAM" id="SSF102215">
    <property type="entry name" value="Creatininase"/>
    <property type="match status" value="1"/>
</dbReference>
<reference evidence="6 7" key="1">
    <citation type="submission" date="2023-10" db="EMBL/GenBank/DDBJ databases">
        <title>Development of a sustainable strategy for remediation of hydrocarbon-contaminated territories based on the waste exchange concept.</title>
        <authorList>
            <person name="Krivoruchko A."/>
        </authorList>
    </citation>
    <scope>NUCLEOTIDE SEQUENCE [LARGE SCALE GENOMIC DNA]</scope>
    <source>
        <strain evidence="6 7">IEGM 1203</strain>
    </source>
</reference>
<evidence type="ECO:0000313" key="6">
    <source>
        <dbReference type="EMBL" id="MDV6271049.1"/>
    </source>
</evidence>
<keyword evidence="3" id="KW-0378">Hydrolase</keyword>